<feature type="binding site" evidence="1">
    <location>
        <position position="94"/>
    </location>
    <ligand>
        <name>substrate</name>
    </ligand>
</feature>
<accession>A0AA43Q7D9</accession>
<evidence type="ECO:0000313" key="3">
    <source>
        <dbReference type="EMBL" id="MDI1231942.1"/>
    </source>
</evidence>
<dbReference type="SUPFAM" id="SSF53474">
    <property type="entry name" value="alpha/beta-Hydrolases"/>
    <property type="match status" value="1"/>
</dbReference>
<comment type="caution">
    <text evidence="3">The sequence shown here is derived from an EMBL/GenBank/DDBJ whole genome shotgun (WGS) entry which is preliminary data.</text>
</comment>
<evidence type="ECO:0000256" key="1">
    <source>
        <dbReference type="PIRSR" id="PIRSR639069-2"/>
    </source>
</evidence>
<keyword evidence="4" id="KW-1185">Reference proteome</keyword>
<dbReference type="InterPro" id="IPR039069">
    <property type="entry name" value="CE7"/>
</dbReference>
<dbReference type="Proteomes" id="UP001160519">
    <property type="component" value="Unassembled WGS sequence"/>
</dbReference>
<feature type="domain" description="Acetyl xylan esterase" evidence="2">
    <location>
        <begin position="21"/>
        <end position="300"/>
    </location>
</feature>
<organism evidence="3 4">
    <name type="scientific">Candidatus Methylobacter titanis</name>
    <dbReference type="NCBI Taxonomy" id="3053457"/>
    <lineage>
        <taxon>Bacteria</taxon>
        <taxon>Pseudomonadati</taxon>
        <taxon>Pseudomonadota</taxon>
        <taxon>Gammaproteobacteria</taxon>
        <taxon>Methylococcales</taxon>
        <taxon>Methylococcaceae</taxon>
        <taxon>Methylobacter</taxon>
    </lineage>
</organism>
<name>A0AA43Q7D9_9GAMM</name>
<dbReference type="PANTHER" id="PTHR40111">
    <property type="entry name" value="CEPHALOSPORIN-C DEACETYLASE"/>
    <property type="match status" value="1"/>
</dbReference>
<dbReference type="Pfam" id="PF05448">
    <property type="entry name" value="AXE1"/>
    <property type="match status" value="1"/>
</dbReference>
<proteinExistence type="predicted"/>
<evidence type="ECO:0000313" key="4">
    <source>
        <dbReference type="Proteomes" id="UP001160519"/>
    </source>
</evidence>
<gene>
    <name evidence="3" type="ORF">PSU93_12400</name>
</gene>
<dbReference type="EMBL" id="JAQSDF010000049">
    <property type="protein sequence ID" value="MDI1231942.1"/>
    <property type="molecule type" value="Genomic_DNA"/>
</dbReference>
<dbReference type="GO" id="GO:0052689">
    <property type="term" value="F:carboxylic ester hydrolase activity"/>
    <property type="evidence" value="ECO:0007669"/>
    <property type="project" value="TreeGrafter"/>
</dbReference>
<dbReference type="AlphaFoldDB" id="A0AA43Q7D9"/>
<reference evidence="3" key="1">
    <citation type="submission" date="2023-01" db="EMBL/GenBank/DDBJ databases">
        <title>Biogeochemical cycle of methane in antarctic sediments.</title>
        <authorList>
            <person name="Roldan D.M."/>
            <person name="Menes R.J."/>
        </authorList>
    </citation>
    <scope>NUCLEOTIDE SEQUENCE [LARGE SCALE GENOMIC DNA]</scope>
    <source>
        <strain evidence="3">K-2018 MAG008</strain>
    </source>
</reference>
<evidence type="ECO:0000259" key="2">
    <source>
        <dbReference type="Pfam" id="PF05448"/>
    </source>
</evidence>
<dbReference type="GO" id="GO:0005976">
    <property type="term" value="P:polysaccharide metabolic process"/>
    <property type="evidence" value="ECO:0007669"/>
    <property type="project" value="TreeGrafter"/>
</dbReference>
<dbReference type="InterPro" id="IPR008391">
    <property type="entry name" value="AXE1_dom"/>
</dbReference>
<dbReference type="Gene3D" id="3.40.50.1820">
    <property type="entry name" value="alpha/beta hydrolase"/>
    <property type="match status" value="1"/>
</dbReference>
<sequence>MPNFDPAYGYTLEQLLQIPPPPQPKDFAVFWQNRYERASKLDPQLRSTLSDKTHPDFECYDICYSSTDDFQIGGWLLVPKHVQVTRAVVVGHGYGGREDPDFHLPIPGAAFLFPCFRGLSRSRRWPISDNPSYHILHNIDKRDHYILGGCVEDLWLAVSSLLALFPNTAGHLAYLGISFGGGIGTLALPWDKRIQRAHLNVPSFGHHPLRLQLPTLGSAAAVQNYQREHGNILATLNYYDAAIAAQSIRVPVHVAAALADPMVAPPGQFSIYNALPGEKKLFVLERGHSDYLGQVAQEKELLLELQEFFSEL</sequence>
<dbReference type="InterPro" id="IPR029058">
    <property type="entry name" value="AB_hydrolase_fold"/>
</dbReference>
<protein>
    <submittedName>
        <fullName evidence="3">Acetylxylan esterase</fullName>
    </submittedName>
</protein>
<dbReference type="PANTHER" id="PTHR40111:SF1">
    <property type="entry name" value="CEPHALOSPORIN-C DEACETYLASE"/>
    <property type="match status" value="1"/>
</dbReference>